<dbReference type="SUPFAM" id="SSF52540">
    <property type="entry name" value="P-loop containing nucleoside triphosphate hydrolases"/>
    <property type="match status" value="1"/>
</dbReference>
<evidence type="ECO:0000256" key="4">
    <source>
        <dbReference type="ARBA" id="ARBA00023163"/>
    </source>
</evidence>
<dbReference type="GO" id="GO:0006355">
    <property type="term" value="P:regulation of DNA-templated transcription"/>
    <property type="evidence" value="ECO:0007669"/>
    <property type="project" value="InterPro"/>
</dbReference>
<comment type="similarity">
    <text evidence="1">Belongs to the AfsR/DnrI/RedD regulatory family.</text>
</comment>
<sequence length="975" mass="105786">MRSERARPRFRLLGALQVLADGRELHVGGLYSQRIFAMLLLNANQVVTVARLGEAAWGADLPETAHRQVRNRISGLRRLLTGAGVVIETNRPGYRVLVDPEDLDVLVFDRLVEQARTAKTPRQGARMLRDALACWRGPALEGLGEPLRSESTVLEEKRLAAVARCIDLEIAAGDHATTLPELRRLNAEHPLHEGFAARLMVALRREGRQNEALAIYRRLRRRLVAELGVEPGIEVRQLNEATIKGEAAEPATIGAAAQVASDGLPHELLGDVAAFTGRDNELARLRQVLAEAGESGVPGILAVHGAGGIGKSALTIHAAHQLAHGYPDGQLYVDLQGATDGLRPLTPLNVLRRFLRVLDPRGGDIPFDLSEGAGRFRSVTATRRILIVLDNARDAAQVAPLLPSSATCAVLVTSRRMLASLSGAHHLHLGVLSDADALEYLARISGVEQIANDPAATEIIHWCGNLPLALRIAGAKLAARPGLRLRDLADRLADARRRLDTLEFTDISVRSSVEVSLHELRRSSERSNRAAADALVMLSVLDAPSIEVRAAARVLEASESATEHTLEKLVDVSLLENVSVGRYRLHDLVRLYARERALEVMPAEHQAAALNRVLAMYIATAWNASTLIRPGDFRAGRRDPRWVGDSLTIADSAAALDWLEAEHVNLLSAIRQAASTPGVAAEAATQLSQAVYAFLRLRGHWSDMAESSRIALTAARSAGNRAAEAAVRNDLGAALCKLGHFAEAIDCLSTGLIIHRELGDRDGEAQCLSNIGVAHKMNGRLDSALACYQESLAIHETIGNRRGQAMSLGNLGPLHRIQGRYTEALACHQRGLELFRLLGDRYGQAVGLVELGMLYGQTGRPAEALTCLNDSLATYREMGDRHGEAEALCQLGVIQRDIDLPEQALIAHQVAITLSRKSDLRLALAHNLREMGRTLHALGRREEARAAWSESLTIFTELHTSDAVIVAALLEKAPW</sequence>
<dbReference type="Gene3D" id="1.25.40.10">
    <property type="entry name" value="Tetratricopeptide repeat domain"/>
    <property type="match status" value="2"/>
</dbReference>
<dbReference type="GO" id="GO:0043531">
    <property type="term" value="F:ADP binding"/>
    <property type="evidence" value="ECO:0007669"/>
    <property type="project" value="InterPro"/>
</dbReference>
<dbReference type="InterPro" id="IPR005158">
    <property type="entry name" value="BTAD"/>
</dbReference>
<dbReference type="InterPro" id="IPR036388">
    <property type="entry name" value="WH-like_DNA-bd_sf"/>
</dbReference>
<reference evidence="7 8" key="1">
    <citation type="submission" date="2016-12" db="EMBL/GenBank/DDBJ databases">
        <title>The draft genome sequence of Actinophytocola xinjiangensis.</title>
        <authorList>
            <person name="Wang W."/>
            <person name="Yuan L."/>
        </authorList>
    </citation>
    <scope>NUCLEOTIDE SEQUENCE [LARGE SCALE GENOMIC DNA]</scope>
    <source>
        <strain evidence="7 8">CGMCC 4.4663</strain>
    </source>
</reference>
<dbReference type="PANTHER" id="PTHR35807">
    <property type="entry name" value="TRANSCRIPTIONAL REGULATOR REDD-RELATED"/>
    <property type="match status" value="1"/>
</dbReference>
<dbReference type="SMART" id="SM01043">
    <property type="entry name" value="BTAD"/>
    <property type="match status" value="1"/>
</dbReference>
<dbReference type="InterPro" id="IPR016032">
    <property type="entry name" value="Sig_transdc_resp-reg_C-effctor"/>
</dbReference>
<dbReference type="GO" id="GO:0000160">
    <property type="term" value="P:phosphorelay signal transduction system"/>
    <property type="evidence" value="ECO:0007669"/>
    <property type="project" value="InterPro"/>
</dbReference>
<keyword evidence="2" id="KW-0805">Transcription regulation</keyword>
<dbReference type="SUPFAM" id="SSF46894">
    <property type="entry name" value="C-terminal effector domain of the bipartite response regulators"/>
    <property type="match status" value="1"/>
</dbReference>
<feature type="domain" description="Bacterial transcriptional activator" evidence="6">
    <location>
        <begin position="103"/>
        <end position="243"/>
    </location>
</feature>
<name>A0A7Z0WM18_9PSEU</name>
<dbReference type="Pfam" id="PF00931">
    <property type="entry name" value="NB-ARC"/>
    <property type="match status" value="1"/>
</dbReference>
<dbReference type="SMART" id="SM00862">
    <property type="entry name" value="Trans_reg_C"/>
    <property type="match status" value="1"/>
</dbReference>
<dbReference type="InterPro" id="IPR019734">
    <property type="entry name" value="TPR_rpt"/>
</dbReference>
<dbReference type="EMBL" id="MSIF01000006">
    <property type="protein sequence ID" value="OLF10603.1"/>
    <property type="molecule type" value="Genomic_DNA"/>
</dbReference>
<gene>
    <name evidence="7" type="ORF">BLA60_15625</name>
</gene>
<evidence type="ECO:0000259" key="5">
    <source>
        <dbReference type="SMART" id="SM00862"/>
    </source>
</evidence>
<dbReference type="InterPro" id="IPR001867">
    <property type="entry name" value="OmpR/PhoB-type_DNA-bd"/>
</dbReference>
<dbReference type="PANTHER" id="PTHR35807:SF1">
    <property type="entry name" value="TRANSCRIPTIONAL REGULATOR REDD"/>
    <property type="match status" value="1"/>
</dbReference>
<feature type="domain" description="OmpR/PhoB-type" evidence="5">
    <location>
        <begin position="22"/>
        <end position="96"/>
    </location>
</feature>
<dbReference type="PRINTS" id="PR00364">
    <property type="entry name" value="DISEASERSIST"/>
</dbReference>
<dbReference type="Pfam" id="PF03704">
    <property type="entry name" value="BTAD"/>
    <property type="match status" value="1"/>
</dbReference>
<accession>A0A7Z0WM18</accession>
<dbReference type="SMART" id="SM00028">
    <property type="entry name" value="TPR"/>
    <property type="match status" value="6"/>
</dbReference>
<dbReference type="SUPFAM" id="SSF48452">
    <property type="entry name" value="TPR-like"/>
    <property type="match status" value="3"/>
</dbReference>
<dbReference type="AlphaFoldDB" id="A0A7Z0WM18"/>
<keyword evidence="3" id="KW-0238">DNA-binding</keyword>
<dbReference type="GO" id="GO:0003677">
    <property type="term" value="F:DNA binding"/>
    <property type="evidence" value="ECO:0007669"/>
    <property type="project" value="UniProtKB-KW"/>
</dbReference>
<evidence type="ECO:0000256" key="2">
    <source>
        <dbReference type="ARBA" id="ARBA00023015"/>
    </source>
</evidence>
<dbReference type="InterPro" id="IPR027417">
    <property type="entry name" value="P-loop_NTPase"/>
</dbReference>
<comment type="caution">
    <text evidence="7">The sequence shown here is derived from an EMBL/GenBank/DDBJ whole genome shotgun (WGS) entry which is preliminary data.</text>
</comment>
<dbReference type="Gene3D" id="3.40.50.300">
    <property type="entry name" value="P-loop containing nucleotide triphosphate hydrolases"/>
    <property type="match status" value="1"/>
</dbReference>
<dbReference type="Gene3D" id="1.10.10.10">
    <property type="entry name" value="Winged helix-like DNA-binding domain superfamily/Winged helix DNA-binding domain"/>
    <property type="match status" value="1"/>
</dbReference>
<dbReference type="Pfam" id="PF13424">
    <property type="entry name" value="TPR_12"/>
    <property type="match status" value="2"/>
</dbReference>
<protein>
    <recommendedName>
        <fullName evidence="9">DNA-binding SARP family transcriptional activator</fullName>
    </recommendedName>
</protein>
<evidence type="ECO:0000313" key="7">
    <source>
        <dbReference type="EMBL" id="OLF10603.1"/>
    </source>
</evidence>
<evidence type="ECO:0000256" key="3">
    <source>
        <dbReference type="ARBA" id="ARBA00023125"/>
    </source>
</evidence>
<evidence type="ECO:0000313" key="8">
    <source>
        <dbReference type="Proteomes" id="UP000185696"/>
    </source>
</evidence>
<dbReference type="Proteomes" id="UP000185696">
    <property type="component" value="Unassembled WGS sequence"/>
</dbReference>
<evidence type="ECO:0008006" key="9">
    <source>
        <dbReference type="Google" id="ProtNLM"/>
    </source>
</evidence>
<proteinExistence type="inferred from homology"/>
<dbReference type="RefSeq" id="WP_075133592.1">
    <property type="nucleotide sequence ID" value="NZ_MSIF01000006.1"/>
</dbReference>
<dbReference type="CDD" id="cd15831">
    <property type="entry name" value="BTAD"/>
    <property type="match status" value="1"/>
</dbReference>
<dbReference type="InterPro" id="IPR051677">
    <property type="entry name" value="AfsR-DnrI-RedD_regulator"/>
</dbReference>
<evidence type="ECO:0000256" key="1">
    <source>
        <dbReference type="ARBA" id="ARBA00005820"/>
    </source>
</evidence>
<keyword evidence="4" id="KW-0804">Transcription</keyword>
<dbReference type="InterPro" id="IPR002182">
    <property type="entry name" value="NB-ARC"/>
</dbReference>
<keyword evidence="8" id="KW-1185">Reference proteome</keyword>
<dbReference type="InterPro" id="IPR011990">
    <property type="entry name" value="TPR-like_helical_dom_sf"/>
</dbReference>
<organism evidence="7 8">
    <name type="scientific">Actinophytocola xinjiangensis</name>
    <dbReference type="NCBI Taxonomy" id="485602"/>
    <lineage>
        <taxon>Bacteria</taxon>
        <taxon>Bacillati</taxon>
        <taxon>Actinomycetota</taxon>
        <taxon>Actinomycetes</taxon>
        <taxon>Pseudonocardiales</taxon>
        <taxon>Pseudonocardiaceae</taxon>
    </lineage>
</organism>
<evidence type="ECO:0000259" key="6">
    <source>
        <dbReference type="SMART" id="SM01043"/>
    </source>
</evidence>